<dbReference type="InterPro" id="IPR001437">
    <property type="entry name" value="Tscrpt_elong_fac_GreA/B_C"/>
</dbReference>
<dbReference type="Gene3D" id="3.10.50.30">
    <property type="entry name" value="Transcription elongation factor, GreA/GreB, C-terminal domain"/>
    <property type="match status" value="1"/>
</dbReference>
<dbReference type="NCBIfam" id="NF002506">
    <property type="entry name" value="PRK01885.1"/>
    <property type="match status" value="1"/>
</dbReference>
<gene>
    <name evidence="9" type="ORF">MNBD_GAMMA09-33</name>
</gene>
<dbReference type="InterPro" id="IPR028624">
    <property type="entry name" value="Tscrpt_elong_fac_GreA/B"/>
</dbReference>
<evidence type="ECO:0000256" key="3">
    <source>
        <dbReference type="ARBA" id="ARBA00023015"/>
    </source>
</evidence>
<dbReference type="InterPro" id="IPR023459">
    <property type="entry name" value="Tscrpt_elong_fac_GreA/B_fam"/>
</dbReference>
<protein>
    <recommendedName>
        <fullName evidence="2">Transcription elongation factor GreA</fullName>
    </recommendedName>
    <alternativeName>
        <fullName evidence="6">Transcript cleavage factor GreA</fullName>
    </alternativeName>
</protein>
<dbReference type="Gene3D" id="1.10.287.180">
    <property type="entry name" value="Transcription elongation factor, GreA/GreB, N-terminal domain"/>
    <property type="match status" value="1"/>
</dbReference>
<name>A0A3B0XWR1_9ZZZZ</name>
<feature type="domain" description="Transcription elongation factor GreA/GreB C-terminal" evidence="7">
    <location>
        <begin position="91"/>
        <end position="164"/>
    </location>
</feature>
<evidence type="ECO:0000313" key="9">
    <source>
        <dbReference type="EMBL" id="VAW67677.1"/>
    </source>
</evidence>
<keyword evidence="4" id="KW-0238">DNA-binding</keyword>
<sequence>MGRYRPPAKKGSPYITPEGKAVLDKELDFLWNKRRPEVVKALSTAAAEGDRSENAEYIYRKKELGEIDRRVRFLSKRVDELKVVSETPAKTEQIFFGAWIELEDDEGILLQYRIVGPDEFDADRGFISMDSPVAKSLMKKLQGDDVVIKTPGGVINYYINRVQYRAFGV</sequence>
<evidence type="ECO:0000259" key="8">
    <source>
        <dbReference type="Pfam" id="PF03449"/>
    </source>
</evidence>
<dbReference type="PANTHER" id="PTHR30437:SF6">
    <property type="entry name" value="TRANSCRIPTION ELONGATION FACTOR GREB"/>
    <property type="match status" value="1"/>
</dbReference>
<keyword evidence="9" id="KW-0251">Elongation factor</keyword>
<dbReference type="FunFam" id="3.10.50.30:FF:000001">
    <property type="entry name" value="Transcription elongation factor GreA"/>
    <property type="match status" value="1"/>
</dbReference>
<dbReference type="HAMAP" id="MF_00930">
    <property type="entry name" value="GreB"/>
    <property type="match status" value="1"/>
</dbReference>
<dbReference type="GO" id="GO:0006354">
    <property type="term" value="P:DNA-templated transcription elongation"/>
    <property type="evidence" value="ECO:0007669"/>
    <property type="project" value="TreeGrafter"/>
</dbReference>
<dbReference type="PIRSF" id="PIRSF006092">
    <property type="entry name" value="GreA_GreB"/>
    <property type="match status" value="1"/>
</dbReference>
<keyword evidence="5" id="KW-0804">Transcription</keyword>
<dbReference type="FunFam" id="1.10.287.180:FF:000001">
    <property type="entry name" value="Transcription elongation factor GreA"/>
    <property type="match status" value="1"/>
</dbReference>
<dbReference type="SUPFAM" id="SSF46557">
    <property type="entry name" value="GreA transcript cleavage protein, N-terminal domain"/>
    <property type="match status" value="1"/>
</dbReference>
<dbReference type="Pfam" id="PF03449">
    <property type="entry name" value="GreA_GreB_N"/>
    <property type="match status" value="1"/>
</dbReference>
<dbReference type="InterPro" id="IPR022691">
    <property type="entry name" value="Tscrpt_elong_fac_GreA/B_N"/>
</dbReference>
<dbReference type="EMBL" id="UOFI01000105">
    <property type="protein sequence ID" value="VAW67677.1"/>
    <property type="molecule type" value="Genomic_DNA"/>
</dbReference>
<evidence type="ECO:0000259" key="7">
    <source>
        <dbReference type="Pfam" id="PF01272"/>
    </source>
</evidence>
<dbReference type="InterPro" id="IPR018151">
    <property type="entry name" value="TF_GreA/GreB_CS"/>
</dbReference>
<feature type="domain" description="Transcription elongation factor GreA/GreB N-terminal" evidence="8">
    <location>
        <begin position="14"/>
        <end position="83"/>
    </location>
</feature>
<dbReference type="Pfam" id="PF01272">
    <property type="entry name" value="GreA_GreB"/>
    <property type="match status" value="1"/>
</dbReference>
<dbReference type="PROSITE" id="PS00829">
    <property type="entry name" value="GREAB_1"/>
    <property type="match status" value="1"/>
</dbReference>
<evidence type="ECO:0000256" key="6">
    <source>
        <dbReference type="ARBA" id="ARBA00030776"/>
    </source>
</evidence>
<dbReference type="GO" id="GO:0070063">
    <property type="term" value="F:RNA polymerase binding"/>
    <property type="evidence" value="ECO:0007669"/>
    <property type="project" value="InterPro"/>
</dbReference>
<evidence type="ECO:0000256" key="2">
    <source>
        <dbReference type="ARBA" id="ARBA00013729"/>
    </source>
</evidence>
<dbReference type="GO" id="GO:0032784">
    <property type="term" value="P:regulation of DNA-templated transcription elongation"/>
    <property type="evidence" value="ECO:0007669"/>
    <property type="project" value="InterPro"/>
</dbReference>
<reference evidence="9" key="1">
    <citation type="submission" date="2018-06" db="EMBL/GenBank/DDBJ databases">
        <authorList>
            <person name="Zhirakovskaya E."/>
        </authorList>
    </citation>
    <scope>NUCLEOTIDE SEQUENCE</scope>
</reference>
<dbReference type="NCBIfam" id="TIGR01461">
    <property type="entry name" value="greB"/>
    <property type="match status" value="1"/>
</dbReference>
<evidence type="ECO:0000256" key="1">
    <source>
        <dbReference type="ARBA" id="ARBA00008213"/>
    </source>
</evidence>
<dbReference type="PANTHER" id="PTHR30437">
    <property type="entry name" value="TRANSCRIPTION ELONGATION FACTOR GREA"/>
    <property type="match status" value="1"/>
</dbReference>
<organism evidence="9">
    <name type="scientific">hydrothermal vent metagenome</name>
    <dbReference type="NCBI Taxonomy" id="652676"/>
    <lineage>
        <taxon>unclassified sequences</taxon>
        <taxon>metagenomes</taxon>
        <taxon>ecological metagenomes</taxon>
    </lineage>
</organism>
<dbReference type="GO" id="GO:0003746">
    <property type="term" value="F:translation elongation factor activity"/>
    <property type="evidence" value="ECO:0007669"/>
    <property type="project" value="UniProtKB-KW"/>
</dbReference>
<dbReference type="GO" id="GO:0003677">
    <property type="term" value="F:DNA binding"/>
    <property type="evidence" value="ECO:0007669"/>
    <property type="project" value="UniProtKB-KW"/>
</dbReference>
<keyword evidence="3" id="KW-0805">Transcription regulation</keyword>
<accession>A0A3B0XWR1</accession>
<evidence type="ECO:0000256" key="4">
    <source>
        <dbReference type="ARBA" id="ARBA00023125"/>
    </source>
</evidence>
<comment type="similarity">
    <text evidence="1">Belongs to the GreA/GreB family.</text>
</comment>
<dbReference type="InterPro" id="IPR006358">
    <property type="entry name" value="Tscrpt_elong_fac_GreB"/>
</dbReference>
<evidence type="ECO:0000256" key="5">
    <source>
        <dbReference type="ARBA" id="ARBA00023163"/>
    </source>
</evidence>
<dbReference type="InterPro" id="IPR036953">
    <property type="entry name" value="GreA/GreB_C_sf"/>
</dbReference>
<dbReference type="InterPro" id="IPR036805">
    <property type="entry name" value="Tscrpt_elong_fac_GreA/B_N_sf"/>
</dbReference>
<proteinExistence type="inferred from homology"/>
<keyword evidence="9" id="KW-0648">Protein biosynthesis</keyword>
<dbReference type="HAMAP" id="MF_00105">
    <property type="entry name" value="GreA_GreB"/>
    <property type="match status" value="1"/>
</dbReference>
<dbReference type="SUPFAM" id="SSF54534">
    <property type="entry name" value="FKBP-like"/>
    <property type="match status" value="1"/>
</dbReference>
<dbReference type="AlphaFoldDB" id="A0A3B0XWR1"/>